<organism evidence="2 3">
    <name type="scientific">Ulvibacter antarcticus</name>
    <dbReference type="NCBI Taxonomy" id="442714"/>
    <lineage>
        <taxon>Bacteria</taxon>
        <taxon>Pseudomonadati</taxon>
        <taxon>Bacteroidota</taxon>
        <taxon>Flavobacteriia</taxon>
        <taxon>Flavobacteriales</taxon>
        <taxon>Flavobacteriaceae</taxon>
        <taxon>Ulvibacter</taxon>
    </lineage>
</organism>
<dbReference type="AlphaFoldDB" id="A0A3L9Z301"/>
<dbReference type="InterPro" id="IPR050570">
    <property type="entry name" value="Cell_wall_metabolism_enzyme"/>
</dbReference>
<reference evidence="2 3" key="1">
    <citation type="submission" date="2018-10" db="EMBL/GenBank/DDBJ databases">
        <title>Genomic Encyclopedia of Archaeal and Bacterial Type Strains, Phase II (KMG-II): from individual species to whole genera.</title>
        <authorList>
            <person name="Goeker M."/>
        </authorList>
    </citation>
    <scope>NUCLEOTIDE SEQUENCE [LARGE SCALE GENOMIC DNA]</scope>
    <source>
        <strain evidence="2 3">DSM 23424</strain>
    </source>
</reference>
<protein>
    <submittedName>
        <fullName evidence="2">Peptidase M23-like protein</fullName>
    </submittedName>
</protein>
<keyword evidence="3" id="KW-1185">Reference proteome</keyword>
<dbReference type="PANTHER" id="PTHR21666">
    <property type="entry name" value="PEPTIDASE-RELATED"/>
    <property type="match status" value="1"/>
</dbReference>
<dbReference type="GO" id="GO:0004222">
    <property type="term" value="F:metalloendopeptidase activity"/>
    <property type="evidence" value="ECO:0007669"/>
    <property type="project" value="TreeGrafter"/>
</dbReference>
<dbReference type="Proteomes" id="UP000271339">
    <property type="component" value="Unassembled WGS sequence"/>
</dbReference>
<dbReference type="InterPro" id="IPR016047">
    <property type="entry name" value="M23ase_b-sheet_dom"/>
</dbReference>
<gene>
    <name evidence="2" type="ORF">BXY75_1554</name>
</gene>
<dbReference type="PANTHER" id="PTHR21666:SF270">
    <property type="entry name" value="MUREIN HYDROLASE ACTIVATOR ENVC"/>
    <property type="match status" value="1"/>
</dbReference>
<dbReference type="SUPFAM" id="SSF51261">
    <property type="entry name" value="Duplicated hybrid motif"/>
    <property type="match status" value="1"/>
</dbReference>
<evidence type="ECO:0000313" key="2">
    <source>
        <dbReference type="EMBL" id="RMA64675.1"/>
    </source>
</evidence>
<dbReference type="OrthoDB" id="9810477at2"/>
<accession>A0A3L9Z301</accession>
<dbReference type="InterPro" id="IPR011055">
    <property type="entry name" value="Dup_hybrid_motif"/>
</dbReference>
<dbReference type="CDD" id="cd12797">
    <property type="entry name" value="M23_peptidase"/>
    <property type="match status" value="1"/>
</dbReference>
<evidence type="ECO:0000259" key="1">
    <source>
        <dbReference type="Pfam" id="PF01551"/>
    </source>
</evidence>
<feature type="domain" description="M23ase beta-sheet core" evidence="1">
    <location>
        <begin position="85"/>
        <end position="174"/>
    </location>
</feature>
<evidence type="ECO:0000313" key="3">
    <source>
        <dbReference type="Proteomes" id="UP000271339"/>
    </source>
</evidence>
<proteinExistence type="predicted"/>
<sequence>MKLLVLINFVLLLFINCEKKSSATAIYNPGQGGAGNATIGCTNYDYGNWETSYYVLPYPVDISYTVNLSHCTSSYHAEGRPDQFGIDFDMPIGSLITATREGTVIHIEESGIDGGFPNNLVVVQQNDNTYAQYMHLTENGAIVSVGDVVEKGSHIGYSGSTGLAGYPHLHFIVTIESWEYPYVGIPYNFKNTEANPHSLQLGKSYTALPY</sequence>
<dbReference type="EMBL" id="REFC01000012">
    <property type="protein sequence ID" value="RMA64675.1"/>
    <property type="molecule type" value="Genomic_DNA"/>
</dbReference>
<dbReference type="Pfam" id="PF01551">
    <property type="entry name" value="Peptidase_M23"/>
    <property type="match status" value="1"/>
</dbReference>
<dbReference type="RefSeq" id="WP_121907109.1">
    <property type="nucleotide sequence ID" value="NZ_REFC01000012.1"/>
</dbReference>
<dbReference type="Gene3D" id="2.70.70.10">
    <property type="entry name" value="Glucose Permease (Domain IIA)"/>
    <property type="match status" value="1"/>
</dbReference>
<comment type="caution">
    <text evidence="2">The sequence shown here is derived from an EMBL/GenBank/DDBJ whole genome shotgun (WGS) entry which is preliminary data.</text>
</comment>
<name>A0A3L9Z301_9FLAO</name>